<name>A0A1M7Z071_9VIBR</name>
<sequence length="297" mass="32859">MMELHNLPVVANLSDNVTIVEKEKIKIVRVVHKKATAGISLFGGHVLSYQPAGQPDLLWMSDASLFDGEKSIRGGIPVCWPWFGGIGSPNHGFARIQEWQLVEHRESEAGVVVSLGLKSSEATRHIWPYEFHLLLHIAIGDELRLSLEITNTDEKVWNFSGALHSYLNIGDIEKISTTGMGKEYIDKLQNNQVCQGGETLTLTQGIDRIYTSPDERIIMQDPTLNRALTVDNTGHNSAVLWNPWDELSKAMSDMTDDAYQTMFCIESAIFSPCLSAGITLQPGDSHTLTTTIAAQNI</sequence>
<proteinExistence type="inferred from homology"/>
<feature type="active site" evidence="5">
    <location>
        <position position="266"/>
    </location>
</feature>
<evidence type="ECO:0000313" key="7">
    <source>
        <dbReference type="Proteomes" id="UP000184600"/>
    </source>
</evidence>
<dbReference type="InterPro" id="IPR008183">
    <property type="entry name" value="Aldose_1/G6P_1-epimerase"/>
</dbReference>
<dbReference type="PANTHER" id="PTHR11122:SF13">
    <property type="entry name" value="GLUCOSE-6-PHOSPHATE 1-EPIMERASE"/>
    <property type="match status" value="1"/>
</dbReference>
<comment type="similarity">
    <text evidence="2 4">Belongs to the glucose-6-phosphate 1-epimerase family.</text>
</comment>
<dbReference type="STRING" id="1117707.VQ7734_04109"/>
<dbReference type="InterPro" id="IPR011013">
    <property type="entry name" value="Gal_mutarotase_sf_dom"/>
</dbReference>
<protein>
    <recommendedName>
        <fullName evidence="4">Putative glucose-6-phosphate 1-epimerase</fullName>
        <ecNumber evidence="4">5.1.3.15</ecNumber>
    </recommendedName>
</protein>
<comment type="catalytic activity">
    <reaction evidence="1">
        <text>alpha-D-glucose 6-phosphate = beta-D-glucose 6-phosphate</text>
        <dbReference type="Rhea" id="RHEA:16249"/>
        <dbReference type="ChEBI" id="CHEBI:58225"/>
        <dbReference type="ChEBI" id="CHEBI:58247"/>
        <dbReference type="EC" id="5.1.3.15"/>
    </reaction>
</comment>
<dbReference type="SUPFAM" id="SSF74650">
    <property type="entry name" value="Galactose mutarotase-like"/>
    <property type="match status" value="1"/>
</dbReference>
<keyword evidence="3 4" id="KW-0413">Isomerase</keyword>
<reference evidence="7" key="1">
    <citation type="submission" date="2016-12" db="EMBL/GenBank/DDBJ databases">
        <authorList>
            <person name="Rodrigo-Torres L."/>
            <person name="Arahal R.D."/>
            <person name="Lucena T."/>
        </authorList>
    </citation>
    <scope>NUCLEOTIDE SEQUENCE [LARGE SCALE GENOMIC DNA]</scope>
</reference>
<dbReference type="Proteomes" id="UP000184600">
    <property type="component" value="Unassembled WGS sequence"/>
</dbReference>
<dbReference type="GO" id="GO:0047938">
    <property type="term" value="F:glucose-6-phosphate 1-epimerase activity"/>
    <property type="evidence" value="ECO:0007669"/>
    <property type="project" value="UniProtKB-UniRule"/>
</dbReference>
<feature type="active site" evidence="5">
    <location>
        <position position="164"/>
    </location>
</feature>
<organism evidence="6 7">
    <name type="scientific">Vibrio quintilis</name>
    <dbReference type="NCBI Taxonomy" id="1117707"/>
    <lineage>
        <taxon>Bacteria</taxon>
        <taxon>Pseudomonadati</taxon>
        <taxon>Pseudomonadota</taxon>
        <taxon>Gammaproteobacteria</taxon>
        <taxon>Vibrionales</taxon>
        <taxon>Vibrionaceae</taxon>
        <taxon>Vibrio</taxon>
    </lineage>
</organism>
<accession>A0A1M7Z071</accession>
<dbReference type="GO" id="GO:0030246">
    <property type="term" value="F:carbohydrate binding"/>
    <property type="evidence" value="ECO:0007669"/>
    <property type="project" value="UniProtKB-UniRule"/>
</dbReference>
<evidence type="ECO:0000256" key="5">
    <source>
        <dbReference type="PIRSR" id="PIRSR016020-1"/>
    </source>
</evidence>
<evidence type="ECO:0000313" key="6">
    <source>
        <dbReference type="EMBL" id="SHO58337.1"/>
    </source>
</evidence>
<dbReference type="InterPro" id="IPR014718">
    <property type="entry name" value="GH-type_carb-bd"/>
</dbReference>
<keyword evidence="7" id="KW-1185">Reference proteome</keyword>
<dbReference type="EMBL" id="FRFG01000061">
    <property type="protein sequence ID" value="SHO58337.1"/>
    <property type="molecule type" value="Genomic_DNA"/>
</dbReference>
<dbReference type="PIRSF" id="PIRSF016020">
    <property type="entry name" value="PHexose_mutarotase"/>
    <property type="match status" value="1"/>
</dbReference>
<evidence type="ECO:0000256" key="2">
    <source>
        <dbReference type="ARBA" id="ARBA00005866"/>
    </source>
</evidence>
<dbReference type="Gene3D" id="2.70.98.10">
    <property type="match status" value="1"/>
</dbReference>
<dbReference type="InterPro" id="IPR025532">
    <property type="entry name" value="G6P_1-epimerase"/>
</dbReference>
<gene>
    <name evidence="6" type="primary">yeaD</name>
    <name evidence="6" type="ORF">VQ7734_04109</name>
</gene>
<dbReference type="CDD" id="cd09020">
    <property type="entry name" value="D-hex-6-P-epi_like"/>
    <property type="match status" value="1"/>
</dbReference>
<dbReference type="GO" id="GO:0005975">
    <property type="term" value="P:carbohydrate metabolic process"/>
    <property type="evidence" value="ECO:0007669"/>
    <property type="project" value="InterPro"/>
</dbReference>
<evidence type="ECO:0000256" key="3">
    <source>
        <dbReference type="ARBA" id="ARBA00023235"/>
    </source>
</evidence>
<dbReference type="EC" id="5.1.3.15" evidence="4"/>
<evidence type="ECO:0000256" key="1">
    <source>
        <dbReference type="ARBA" id="ARBA00001096"/>
    </source>
</evidence>
<dbReference type="Pfam" id="PF01263">
    <property type="entry name" value="Aldose_epim"/>
    <property type="match status" value="1"/>
</dbReference>
<dbReference type="PANTHER" id="PTHR11122">
    <property type="entry name" value="APOSPORY-ASSOCIATED PROTEIN C-RELATED"/>
    <property type="match status" value="1"/>
</dbReference>
<evidence type="ECO:0000256" key="4">
    <source>
        <dbReference type="PIRNR" id="PIRNR016020"/>
    </source>
</evidence>
<dbReference type="AlphaFoldDB" id="A0A1M7Z071"/>